<evidence type="ECO:0000313" key="2">
    <source>
        <dbReference type="EMBL" id="ABR47485.1"/>
    </source>
</evidence>
<dbReference type="OrthoDB" id="1787445at2"/>
<feature type="transmembrane region" description="Helical" evidence="1">
    <location>
        <begin position="121"/>
        <end position="142"/>
    </location>
</feature>
<feature type="transmembrane region" description="Helical" evidence="1">
    <location>
        <begin position="85"/>
        <end position="109"/>
    </location>
</feature>
<evidence type="ECO:0000313" key="3">
    <source>
        <dbReference type="Proteomes" id="UP000001572"/>
    </source>
</evidence>
<dbReference type="EMBL" id="CP000724">
    <property type="protein sequence ID" value="ABR47485.1"/>
    <property type="molecule type" value="Genomic_DNA"/>
</dbReference>
<sequence>MLKLPIISLFLRTIPEGIILVLVGYMILNKPLEKQKICITGVILGISTYFVRMLPINFGIHMILILFVYMFLLHKINIMNFYKAVTAGIVSFIFIAISEWIMLVFYIGVLGMSTEKVLDQSLSSILLGLPSLVLLFCMGMLVQKIININARKSKVH</sequence>
<dbReference type="RefSeq" id="WP_012062526.1">
    <property type="nucleotide sequence ID" value="NC_009633.1"/>
</dbReference>
<reference evidence="3" key="1">
    <citation type="journal article" date="2016" name="Genome Announc.">
        <title>Complete genome sequence of Alkaliphilus metalliredigens strain QYMF, an alkaliphilic and metal-reducing bacterium isolated from borax-contaminated leachate ponds.</title>
        <authorList>
            <person name="Hwang C."/>
            <person name="Copeland A."/>
            <person name="Lucas S."/>
            <person name="Lapidus A."/>
            <person name="Barry K."/>
            <person name="Detter J.C."/>
            <person name="Glavina Del Rio T."/>
            <person name="Hammon N."/>
            <person name="Israni S."/>
            <person name="Dalin E."/>
            <person name="Tice H."/>
            <person name="Pitluck S."/>
            <person name="Chertkov O."/>
            <person name="Brettin T."/>
            <person name="Bruce D."/>
            <person name="Han C."/>
            <person name="Schmutz J."/>
            <person name="Larimer F."/>
            <person name="Land M.L."/>
            <person name="Hauser L."/>
            <person name="Kyrpides N."/>
            <person name="Mikhailova N."/>
            <person name="Ye Q."/>
            <person name="Zhou J."/>
            <person name="Richardson P."/>
            <person name="Fields M.W."/>
        </authorList>
    </citation>
    <scope>NUCLEOTIDE SEQUENCE [LARGE SCALE GENOMIC DNA]</scope>
    <source>
        <strain evidence="3">QYMF</strain>
    </source>
</reference>
<gene>
    <name evidence="2" type="ordered locus">Amet_1280</name>
</gene>
<keyword evidence="3" id="KW-1185">Reference proteome</keyword>
<accession>A6TMR7</accession>
<name>A6TMR7_ALKMQ</name>
<protein>
    <submittedName>
        <fullName evidence="2">Uncharacterized protein</fullName>
    </submittedName>
</protein>
<proteinExistence type="predicted"/>
<evidence type="ECO:0000256" key="1">
    <source>
        <dbReference type="SAM" id="Phobius"/>
    </source>
</evidence>
<keyword evidence="1" id="KW-0812">Transmembrane</keyword>
<dbReference type="KEGG" id="amt:Amet_1280"/>
<dbReference type="eggNOG" id="ENOG5033EGF">
    <property type="taxonomic scope" value="Bacteria"/>
</dbReference>
<keyword evidence="1" id="KW-1133">Transmembrane helix</keyword>
<dbReference type="HOGENOM" id="CLU_135084_1_0_9"/>
<keyword evidence="1" id="KW-0472">Membrane</keyword>
<feature type="transmembrane region" description="Helical" evidence="1">
    <location>
        <begin position="60"/>
        <end position="78"/>
    </location>
</feature>
<dbReference type="Proteomes" id="UP000001572">
    <property type="component" value="Chromosome"/>
</dbReference>
<dbReference type="AlphaFoldDB" id="A6TMR7"/>
<feature type="transmembrane region" description="Helical" evidence="1">
    <location>
        <begin position="6"/>
        <end position="28"/>
    </location>
</feature>
<organism evidence="2 3">
    <name type="scientific">Alkaliphilus metalliredigens (strain QYMF)</name>
    <dbReference type="NCBI Taxonomy" id="293826"/>
    <lineage>
        <taxon>Bacteria</taxon>
        <taxon>Bacillati</taxon>
        <taxon>Bacillota</taxon>
        <taxon>Clostridia</taxon>
        <taxon>Peptostreptococcales</taxon>
        <taxon>Natronincolaceae</taxon>
        <taxon>Alkaliphilus</taxon>
    </lineage>
</organism>